<feature type="binding site" evidence="13">
    <location>
        <position position="794"/>
    </location>
    <ligand>
        <name>ATP</name>
        <dbReference type="ChEBI" id="CHEBI:30616"/>
    </ligand>
</feature>
<evidence type="ECO:0000259" key="17">
    <source>
        <dbReference type="Pfam" id="PF16209"/>
    </source>
</evidence>
<keyword evidence="6 13" id="KW-0067">ATP-binding</keyword>
<feature type="domain" description="P-type ATPase N-terminal" evidence="17">
    <location>
        <begin position="44"/>
        <end position="98"/>
    </location>
</feature>
<feature type="binding site" evidence="14">
    <location>
        <position position="915"/>
    </location>
    <ligand>
        <name>Mg(2+)</name>
        <dbReference type="ChEBI" id="CHEBI:18420"/>
    </ligand>
</feature>
<evidence type="ECO:0000256" key="10">
    <source>
        <dbReference type="ARBA" id="ARBA00023136"/>
    </source>
</evidence>
<evidence type="ECO:0000256" key="5">
    <source>
        <dbReference type="ARBA" id="ARBA00022741"/>
    </source>
</evidence>
<dbReference type="GO" id="GO:0016887">
    <property type="term" value="F:ATP hydrolysis activity"/>
    <property type="evidence" value="ECO:0007669"/>
    <property type="project" value="InterPro"/>
</dbReference>
<feature type="binding site" evidence="13">
    <location>
        <position position="408"/>
    </location>
    <ligand>
        <name>ATP</name>
        <dbReference type="ChEBI" id="CHEBI:30616"/>
    </ligand>
</feature>
<dbReference type="NCBIfam" id="TIGR01494">
    <property type="entry name" value="ATPase_P-type"/>
    <property type="match status" value="1"/>
</dbReference>
<feature type="binding site" evidence="13">
    <location>
        <position position="918"/>
    </location>
    <ligand>
        <name>ATP</name>
        <dbReference type="ChEBI" id="CHEBI:30616"/>
    </ligand>
</feature>
<dbReference type="Gene3D" id="2.70.150.10">
    <property type="entry name" value="Calcium-transporting ATPase, cytoplasmic transduction domain A"/>
    <property type="match status" value="2"/>
</dbReference>
<feature type="compositionally biased region" description="Low complexity" evidence="16">
    <location>
        <begin position="1255"/>
        <end position="1271"/>
    </location>
</feature>
<feature type="active site" description="4-aspartylphosphate intermediate" evidence="12">
    <location>
        <position position="407"/>
    </location>
</feature>
<dbReference type="Gene3D" id="1.20.1110.10">
    <property type="entry name" value="Calcium-transporting ATPase, transmembrane domain"/>
    <property type="match status" value="1"/>
</dbReference>
<comment type="cofactor">
    <cofactor evidence="14">
        <name>Mg(2+)</name>
        <dbReference type="ChEBI" id="CHEBI:18420"/>
    </cofactor>
</comment>
<feature type="transmembrane region" description="Helical" evidence="15">
    <location>
        <begin position="976"/>
        <end position="996"/>
    </location>
</feature>
<dbReference type="Gene3D" id="3.40.50.1000">
    <property type="entry name" value="HAD superfamily/HAD-like"/>
    <property type="match status" value="2"/>
</dbReference>
<evidence type="ECO:0000256" key="13">
    <source>
        <dbReference type="PIRSR" id="PIRSR606539-2"/>
    </source>
</evidence>
<dbReference type="SFLD" id="SFLDG00002">
    <property type="entry name" value="C1.7:_P-type_atpase_like"/>
    <property type="match status" value="1"/>
</dbReference>
<dbReference type="InterPro" id="IPR023299">
    <property type="entry name" value="ATPase_P-typ_cyto_dom_N"/>
</dbReference>
<sequence length="1271" mass="141703">MAHYLKKLQIKLGIRRPPWPENREIPVGPISQSTYISEPWPLSKLYGNNQISTSRYTWYGFIFQNLEEQAQRIANFYFLCIAIVQLFTDSPVSPITSILPLGFVILLTMAKQGYEDFLRHRADREINNVPVQIVNSNGELFTKKAFEITVGDIVLQRSNDTFPCDLILLSSSESNGECYVTTASLDGETNLKRFISVSATRNLDSPETLASQLEGKVICQQPIDDFYKFHGKIVLKVNGAETTQPLGPECLLLRGARLRNTDFVYGVAVYTGSDTKMSLNSKGKQTKYSQVERQLNTFLLVILGILVSISVLYTILEFSLRPNTAWYINLSKPTAWIVVQDFLGFLVLFNYIIPISLYVTIEFQKFFGSMFFGWDVQMYDKEINEPALVNTSDILEELGQVEYVFSDKTGTLTENCMVFQRFSVSSGTFLARDNKLYPLMPQRVSSIVDIQSPRTSGRGIRGKDMPEDARILFTILALCHTVRVENDEELSAKTPSSALDPLPEVESHKIKLRKPLHIISDVRARKAPPKRQASLMRRASAMQSAEAAISNVRRGKGTFRTNYDYQASSPDEKAFVESCRDFGIVYHGVDSSGFHVVTVNDQTGTRYRVLDVLEFDSDRKCMSVVVQAAQGDHDDSIALDTNQGVIILCKGAETSILPRTGHVEDMPLTSTRSGSSADPLTDGLFGSLETARKYALTQDYVMERVTDFASSGLRTLVMGARFVTAAQWLELKANLDDARGRLEGREEALAEAYHAIESSLMLVGCTGIEDKLQEGVPETLIALREAGIQVWVLTGDKEETAVNISFSAGHFAPGLPTVRVTRQGSLRECLSAIDAQLERVTESKNIQPDYTFGLVIDGQSLNFALKVLLRKKFLLLCQMANSVLCCRLTPIQKAEIVRMMKGSRKPSPVCCAIGDGANDVSMILEAHVGIGLFGKEGRQAVRASDYALGKFRFLKRALLFHGFHYYVRTANLVQYFFYKNLVFTLTQVLFGIFSIFSSQSIYSNLYLLIYNITMTSIPIIFYGIFEQRLSENALMNVSDIYKTIAMNKLLSWKNFFTWLGFSFWHGLVIFFGTYFLAMEGVSNGGNGGNAIGVLEGFGSFMINCVFIGVTIKLMLASYHFNVFLIVSVVGTVVVNFLIFILANYVKLPISGGDELIGVWSRLGSGFGAWVSYLALFVILATCFVPDILYRLYADNKMTAYLESVSTDRKFNESEEVGGRSDGTVNAAYYGSLNETSDEIRQCLIPKHLPVLQEGSSSSSKNSISPTTSNAY</sequence>
<feature type="transmembrane region" description="Helical" evidence="15">
    <location>
        <begin position="1055"/>
        <end position="1077"/>
    </location>
</feature>
<dbReference type="SFLD" id="SFLDS00003">
    <property type="entry name" value="Haloacid_Dehalogenase"/>
    <property type="match status" value="1"/>
</dbReference>
<dbReference type="SUPFAM" id="SSF81653">
    <property type="entry name" value="Calcium ATPase, transduction domain A"/>
    <property type="match status" value="1"/>
</dbReference>
<evidence type="ECO:0000256" key="4">
    <source>
        <dbReference type="ARBA" id="ARBA00022723"/>
    </source>
</evidence>
<feature type="domain" description="P-type ATPase C-terminal" evidence="18">
    <location>
        <begin position="941"/>
        <end position="1193"/>
    </location>
</feature>
<keyword evidence="8 15" id="KW-1278">Translocase</keyword>
<feature type="binding site" evidence="14">
    <location>
        <position position="409"/>
    </location>
    <ligand>
        <name>Mg(2+)</name>
        <dbReference type="ChEBI" id="CHEBI:18420"/>
    </ligand>
</feature>
<evidence type="ECO:0000256" key="12">
    <source>
        <dbReference type="PIRSR" id="PIRSR606539-1"/>
    </source>
</evidence>
<feature type="transmembrane region" description="Helical" evidence="15">
    <location>
        <begin position="1008"/>
        <end position="1025"/>
    </location>
</feature>
<dbReference type="SUPFAM" id="SSF81660">
    <property type="entry name" value="Metal cation-transporting ATPase, ATP-binding domain N"/>
    <property type="match status" value="1"/>
</dbReference>
<comment type="catalytic activity">
    <reaction evidence="11 15">
        <text>ATP + H2O + phospholipidSide 1 = ADP + phosphate + phospholipidSide 2.</text>
        <dbReference type="EC" id="7.6.2.1"/>
    </reaction>
</comment>
<evidence type="ECO:0000256" key="7">
    <source>
        <dbReference type="ARBA" id="ARBA00022842"/>
    </source>
</evidence>
<dbReference type="GO" id="GO:0000287">
    <property type="term" value="F:magnesium ion binding"/>
    <property type="evidence" value="ECO:0007669"/>
    <property type="project" value="UniProtKB-UniRule"/>
</dbReference>
<dbReference type="SFLD" id="SFLDF00027">
    <property type="entry name" value="p-type_atpase"/>
    <property type="match status" value="1"/>
</dbReference>
<dbReference type="GO" id="GO:0045332">
    <property type="term" value="P:phospholipid translocation"/>
    <property type="evidence" value="ECO:0007669"/>
    <property type="project" value="TreeGrafter"/>
</dbReference>
<evidence type="ECO:0000313" key="19">
    <source>
        <dbReference type="WBParaSite" id="MCU_001879-RB"/>
    </source>
</evidence>
<feature type="transmembrane region" description="Helical" evidence="15">
    <location>
        <begin position="1122"/>
        <end position="1145"/>
    </location>
</feature>
<evidence type="ECO:0000256" key="15">
    <source>
        <dbReference type="RuleBase" id="RU362033"/>
    </source>
</evidence>
<feature type="binding site" evidence="14">
    <location>
        <position position="407"/>
    </location>
    <ligand>
        <name>Mg(2+)</name>
        <dbReference type="ChEBI" id="CHEBI:18420"/>
    </ligand>
</feature>
<dbReference type="InterPro" id="IPR018303">
    <property type="entry name" value="ATPase_P-typ_P_site"/>
</dbReference>
<feature type="binding site" evidence="13">
    <location>
        <position position="919"/>
    </location>
    <ligand>
        <name>ATP</name>
        <dbReference type="ChEBI" id="CHEBI:30616"/>
    </ligand>
</feature>
<dbReference type="WBParaSite" id="MCU_001879-RB">
    <property type="protein sequence ID" value="MCU_001879-RB"/>
    <property type="gene ID" value="MCU_001879"/>
</dbReference>
<dbReference type="InterPro" id="IPR032631">
    <property type="entry name" value="P-type_ATPase_N"/>
</dbReference>
<evidence type="ECO:0000256" key="6">
    <source>
        <dbReference type="ARBA" id="ARBA00022840"/>
    </source>
</evidence>
<organism evidence="19">
    <name type="scientific">Mesocestoides corti</name>
    <name type="common">Flatworm</name>
    <dbReference type="NCBI Taxonomy" id="53468"/>
    <lineage>
        <taxon>Eukaryota</taxon>
        <taxon>Metazoa</taxon>
        <taxon>Spiralia</taxon>
        <taxon>Lophotrochozoa</taxon>
        <taxon>Platyhelminthes</taxon>
        <taxon>Cestoda</taxon>
        <taxon>Eucestoda</taxon>
        <taxon>Cyclophyllidea</taxon>
        <taxon>Mesocestoididae</taxon>
        <taxon>Mesocestoides</taxon>
    </lineage>
</organism>
<dbReference type="InterPro" id="IPR023214">
    <property type="entry name" value="HAD_sf"/>
</dbReference>
<dbReference type="AlphaFoldDB" id="A0A5K3ENA7"/>
<feature type="binding site" evidence="13">
    <location>
        <position position="615"/>
    </location>
    <ligand>
        <name>ATP</name>
        <dbReference type="ChEBI" id="CHEBI:30616"/>
    </ligand>
</feature>
<evidence type="ECO:0000256" key="1">
    <source>
        <dbReference type="ARBA" id="ARBA00004141"/>
    </source>
</evidence>
<dbReference type="GO" id="GO:0005524">
    <property type="term" value="F:ATP binding"/>
    <property type="evidence" value="ECO:0007669"/>
    <property type="project" value="UniProtKB-UniRule"/>
</dbReference>
<comment type="subcellular location">
    <subcellularLocation>
        <location evidence="1 15">Membrane</location>
        <topology evidence="1 15">Multi-pass membrane protein</topology>
    </subcellularLocation>
</comment>
<evidence type="ECO:0000259" key="18">
    <source>
        <dbReference type="Pfam" id="PF16212"/>
    </source>
</evidence>
<dbReference type="GO" id="GO:0005783">
    <property type="term" value="C:endoplasmic reticulum"/>
    <property type="evidence" value="ECO:0007669"/>
    <property type="project" value="TreeGrafter"/>
</dbReference>
<dbReference type="FunFam" id="3.40.50.1000:FF:000014">
    <property type="entry name" value="Phospholipid-transporting ATPase"/>
    <property type="match status" value="1"/>
</dbReference>
<feature type="binding site" evidence="13">
    <location>
        <position position="407"/>
    </location>
    <ligand>
        <name>ATP</name>
        <dbReference type="ChEBI" id="CHEBI:30616"/>
    </ligand>
</feature>
<dbReference type="SUPFAM" id="SSF56784">
    <property type="entry name" value="HAD-like"/>
    <property type="match status" value="1"/>
</dbReference>
<dbReference type="PANTHER" id="PTHR24092:SF175">
    <property type="entry name" value="PHOSPHOLIPID-TRANSPORTING ATPASE"/>
    <property type="match status" value="1"/>
</dbReference>
<feature type="binding site" evidence="13">
    <location>
        <position position="893"/>
    </location>
    <ligand>
        <name>ATP</name>
        <dbReference type="ChEBI" id="CHEBI:30616"/>
    </ligand>
</feature>
<evidence type="ECO:0000256" key="11">
    <source>
        <dbReference type="ARBA" id="ARBA00034036"/>
    </source>
</evidence>
<feature type="transmembrane region" description="Helical" evidence="15">
    <location>
        <begin position="1165"/>
        <end position="1189"/>
    </location>
</feature>
<keyword evidence="10 15" id="KW-0472">Membrane</keyword>
<evidence type="ECO:0000256" key="9">
    <source>
        <dbReference type="ARBA" id="ARBA00022989"/>
    </source>
</evidence>
<dbReference type="EC" id="7.6.2.1" evidence="15"/>
<dbReference type="NCBIfam" id="TIGR01652">
    <property type="entry name" value="ATPase-Plipid"/>
    <property type="match status" value="1"/>
</dbReference>
<feature type="binding site" evidence="13">
    <location>
        <position position="796"/>
    </location>
    <ligand>
        <name>ATP</name>
        <dbReference type="ChEBI" id="CHEBI:30616"/>
    </ligand>
</feature>
<dbReference type="InterPro" id="IPR008250">
    <property type="entry name" value="ATPase_P-typ_transduc_dom_A_sf"/>
</dbReference>
<dbReference type="InterPro" id="IPR032630">
    <property type="entry name" value="P_typ_ATPase_c"/>
</dbReference>
<feature type="transmembrane region" description="Helical" evidence="15">
    <location>
        <begin position="1097"/>
        <end position="1115"/>
    </location>
</feature>
<dbReference type="GO" id="GO:0140326">
    <property type="term" value="F:ATPase-coupled intramembrane lipid transporter activity"/>
    <property type="evidence" value="ECO:0007669"/>
    <property type="project" value="UniProtKB-EC"/>
</dbReference>
<comment type="similarity">
    <text evidence="2 15">Belongs to the cation transport ATPase (P-type) (TC 3.A.3) family. Type IV subfamily.</text>
</comment>
<dbReference type="PROSITE" id="PS00154">
    <property type="entry name" value="ATPASE_E1_E2"/>
    <property type="match status" value="1"/>
</dbReference>
<keyword evidence="3 15" id="KW-0812">Transmembrane</keyword>
<feature type="transmembrane region" description="Helical" evidence="15">
    <location>
        <begin position="336"/>
        <end position="361"/>
    </location>
</feature>
<dbReference type="InterPro" id="IPR036412">
    <property type="entry name" value="HAD-like_sf"/>
</dbReference>
<keyword evidence="4 14" id="KW-0479">Metal-binding</keyword>
<feature type="binding site" evidence="13">
    <location>
        <position position="409"/>
    </location>
    <ligand>
        <name>ATP</name>
        <dbReference type="ChEBI" id="CHEBI:30616"/>
    </ligand>
</feature>
<name>A0A5K3ENA7_MESCO</name>
<dbReference type="PANTHER" id="PTHR24092">
    <property type="entry name" value="PROBABLE PHOSPHOLIPID-TRANSPORTING ATPASE"/>
    <property type="match status" value="1"/>
</dbReference>
<dbReference type="Pfam" id="PF16212">
    <property type="entry name" value="PhoLip_ATPase_C"/>
    <property type="match status" value="1"/>
</dbReference>
<keyword evidence="5 13" id="KW-0547">Nucleotide-binding</keyword>
<keyword evidence="9 15" id="KW-1133">Transmembrane helix</keyword>
<dbReference type="Pfam" id="PF16209">
    <property type="entry name" value="PhoLip_ATPase_N"/>
    <property type="match status" value="1"/>
</dbReference>
<keyword evidence="7 14" id="KW-0460">Magnesium</keyword>
<feature type="binding site" evidence="14">
    <location>
        <position position="919"/>
    </location>
    <ligand>
        <name>Mg(2+)</name>
        <dbReference type="ChEBI" id="CHEBI:18420"/>
    </ligand>
</feature>
<protein>
    <recommendedName>
        <fullName evidence="15">Phospholipid-transporting ATPase</fullName>
        <ecNumber evidence="15">7.6.2.1</ecNumber>
    </recommendedName>
</protein>
<dbReference type="PRINTS" id="PR00119">
    <property type="entry name" value="CATATPASE"/>
</dbReference>
<evidence type="ECO:0000256" key="2">
    <source>
        <dbReference type="ARBA" id="ARBA00008109"/>
    </source>
</evidence>
<dbReference type="InterPro" id="IPR001757">
    <property type="entry name" value="P_typ_ATPase"/>
</dbReference>
<feature type="binding site" evidence="13">
    <location>
        <position position="714"/>
    </location>
    <ligand>
        <name>ATP</name>
        <dbReference type="ChEBI" id="CHEBI:30616"/>
    </ligand>
</feature>
<dbReference type="InterPro" id="IPR044492">
    <property type="entry name" value="P_typ_ATPase_HD_dom"/>
</dbReference>
<dbReference type="InterPro" id="IPR023298">
    <property type="entry name" value="ATPase_P-typ_TM_dom_sf"/>
</dbReference>
<reference evidence="19" key="1">
    <citation type="submission" date="2019-11" db="UniProtKB">
        <authorList>
            <consortium name="WormBaseParasite"/>
        </authorList>
    </citation>
    <scope>IDENTIFICATION</scope>
</reference>
<dbReference type="InterPro" id="IPR006539">
    <property type="entry name" value="P-type_ATPase_IV"/>
</dbReference>
<dbReference type="Gene3D" id="3.40.1110.10">
    <property type="entry name" value="Calcium-transporting ATPase, cytoplasmic domain N"/>
    <property type="match status" value="2"/>
</dbReference>
<proteinExistence type="inferred from homology"/>
<feature type="binding site" evidence="13">
    <location>
        <position position="572"/>
    </location>
    <ligand>
        <name>ATP</name>
        <dbReference type="ChEBI" id="CHEBI:30616"/>
    </ligand>
</feature>
<feature type="binding site" evidence="13">
    <location>
        <position position="887"/>
    </location>
    <ligand>
        <name>ATP</name>
        <dbReference type="ChEBI" id="CHEBI:30616"/>
    </ligand>
</feature>
<evidence type="ECO:0000256" key="8">
    <source>
        <dbReference type="ARBA" id="ARBA00022967"/>
    </source>
</evidence>
<feature type="binding site" evidence="13">
    <location>
        <position position="795"/>
    </location>
    <ligand>
        <name>ATP</name>
        <dbReference type="ChEBI" id="CHEBI:30616"/>
    </ligand>
</feature>
<evidence type="ECO:0000256" key="14">
    <source>
        <dbReference type="PIRSR" id="PIRSR606539-3"/>
    </source>
</evidence>
<evidence type="ECO:0000256" key="16">
    <source>
        <dbReference type="SAM" id="MobiDB-lite"/>
    </source>
</evidence>
<feature type="transmembrane region" description="Helical" evidence="15">
    <location>
        <begin position="297"/>
        <end position="316"/>
    </location>
</feature>
<evidence type="ECO:0000256" key="3">
    <source>
        <dbReference type="ARBA" id="ARBA00022692"/>
    </source>
</evidence>
<feature type="binding site" evidence="13">
    <location>
        <position position="650"/>
    </location>
    <ligand>
        <name>ATP</name>
        <dbReference type="ChEBI" id="CHEBI:30616"/>
    </ligand>
</feature>
<accession>A0A5K3ENA7</accession>
<dbReference type="GO" id="GO:0005886">
    <property type="term" value="C:plasma membrane"/>
    <property type="evidence" value="ECO:0007669"/>
    <property type="project" value="TreeGrafter"/>
</dbReference>
<dbReference type="SUPFAM" id="SSF81665">
    <property type="entry name" value="Calcium ATPase, transmembrane domain M"/>
    <property type="match status" value="1"/>
</dbReference>
<feature type="region of interest" description="Disordered" evidence="16">
    <location>
        <begin position="1252"/>
        <end position="1271"/>
    </location>
</feature>